<dbReference type="Gene3D" id="3.30.70.100">
    <property type="match status" value="1"/>
</dbReference>
<evidence type="ECO:0000259" key="1">
    <source>
        <dbReference type="PROSITE" id="PS51725"/>
    </source>
</evidence>
<dbReference type="PATRIC" id="fig|999415.3.peg.275"/>
<dbReference type="Pfam" id="PF03992">
    <property type="entry name" value="ABM"/>
    <property type="match status" value="1"/>
</dbReference>
<dbReference type="BioCyc" id="ECAT999415-HMP:GTTI-283-MONOMER"/>
<organism evidence="2 3">
    <name type="scientific">Eggerthia catenaformis OT 569 = DSM 20559</name>
    <dbReference type="NCBI Taxonomy" id="999415"/>
    <lineage>
        <taxon>Bacteria</taxon>
        <taxon>Bacillati</taxon>
        <taxon>Bacillota</taxon>
        <taxon>Erysipelotrichia</taxon>
        <taxon>Erysipelotrichales</taxon>
        <taxon>Coprobacillaceae</taxon>
        <taxon>Eggerthia</taxon>
    </lineage>
</organism>
<proteinExistence type="predicted"/>
<dbReference type="RefSeq" id="WP_004801342.1">
    <property type="nucleotide sequence ID" value="NZ_AUGJ01000009.1"/>
</dbReference>
<dbReference type="eggNOG" id="COG1359">
    <property type="taxonomic scope" value="Bacteria"/>
</dbReference>
<dbReference type="PROSITE" id="PS51725">
    <property type="entry name" value="ABM"/>
    <property type="match status" value="1"/>
</dbReference>
<dbReference type="Proteomes" id="UP000011758">
    <property type="component" value="Unassembled WGS sequence"/>
</dbReference>
<dbReference type="OrthoDB" id="123158at2"/>
<keyword evidence="3" id="KW-1185">Reference proteome</keyword>
<feature type="domain" description="ABM" evidence="1">
    <location>
        <begin position="3"/>
        <end position="94"/>
    </location>
</feature>
<comment type="caution">
    <text evidence="2">The sequence shown here is derived from an EMBL/GenBank/DDBJ whole genome shotgun (WGS) entry which is preliminary data.</text>
</comment>
<evidence type="ECO:0000313" key="2">
    <source>
        <dbReference type="EMBL" id="EMD17486.1"/>
    </source>
</evidence>
<dbReference type="InterPro" id="IPR007138">
    <property type="entry name" value="ABM_dom"/>
</dbReference>
<gene>
    <name evidence="2" type="ORF">HMPREF9943_00273</name>
</gene>
<evidence type="ECO:0000313" key="3">
    <source>
        <dbReference type="Proteomes" id="UP000011758"/>
    </source>
</evidence>
<protein>
    <recommendedName>
        <fullName evidence="1">ABM domain-containing protein</fullName>
    </recommendedName>
</protein>
<sequence length="109" mass="12978">MKITVNIYYTGTNGNARKFVSEMESSGIADKIRQEEGNLRYDYFYSAKDKETVLLIDSWKDQKSIDVHHQSPMMKDIILLRDKYNLHMTVERYHEDVDGIPDRDREFIR</sequence>
<dbReference type="InterPro" id="IPR011008">
    <property type="entry name" value="Dimeric_a/b-barrel"/>
</dbReference>
<accession>M2Q5L7</accession>
<name>M2Q5L7_9FIRM</name>
<reference evidence="2 3" key="1">
    <citation type="submission" date="2013-02" db="EMBL/GenBank/DDBJ databases">
        <title>The Genome Sequence of Lactobacillus catenaformis F0143.</title>
        <authorList>
            <consortium name="The Broad Institute Genome Sequencing Platform"/>
            <person name="Earl A."/>
            <person name="Ward D."/>
            <person name="Feldgarden M."/>
            <person name="Gevers D."/>
            <person name="Izard J."/>
            <person name="Blanton J.M."/>
            <person name="Mathney J."/>
            <person name="Dewhirst F.E."/>
            <person name="Young S.K."/>
            <person name="Zeng Q."/>
            <person name="Gargeya S."/>
            <person name="Fitzgerald M."/>
            <person name="Haas B."/>
            <person name="Abouelleil A."/>
            <person name="Alvarado L."/>
            <person name="Arachchi H.M."/>
            <person name="Berlin A."/>
            <person name="Chapman S.B."/>
            <person name="Gearin G."/>
            <person name="Goldberg J."/>
            <person name="Griggs A."/>
            <person name="Gujja S."/>
            <person name="Hansen M."/>
            <person name="Heiman D."/>
            <person name="Howarth C."/>
            <person name="Larimer J."/>
            <person name="Lui A."/>
            <person name="MacDonald P.J.P."/>
            <person name="McCowen C."/>
            <person name="Montmayeur A."/>
            <person name="Murphy C."/>
            <person name="Neiman D."/>
            <person name="Pearson M."/>
            <person name="Priest M."/>
            <person name="Roberts A."/>
            <person name="Saif S."/>
            <person name="Shea T."/>
            <person name="Sisk P."/>
            <person name="Stolte C."/>
            <person name="Sykes S."/>
            <person name="Wortman J."/>
            <person name="Nusbaum C."/>
            <person name="Birren B."/>
        </authorList>
    </citation>
    <scope>NUCLEOTIDE SEQUENCE [LARGE SCALE GENOMIC DNA]</scope>
    <source>
        <strain evidence="2 3">OT 569</strain>
    </source>
</reference>
<dbReference type="AlphaFoldDB" id="M2Q5L7"/>
<dbReference type="STRING" id="999415.HMPREF9943_00273"/>
<dbReference type="SUPFAM" id="SSF54909">
    <property type="entry name" value="Dimeric alpha+beta barrel"/>
    <property type="match status" value="1"/>
</dbReference>
<dbReference type="EMBL" id="AGEJ01000005">
    <property type="protein sequence ID" value="EMD17486.1"/>
    <property type="molecule type" value="Genomic_DNA"/>
</dbReference>